<dbReference type="InterPro" id="IPR005855">
    <property type="entry name" value="GFAT"/>
</dbReference>
<dbReference type="InterPro" id="IPR035490">
    <property type="entry name" value="GlmS/FrlB_SIS"/>
</dbReference>
<evidence type="ECO:0000256" key="4">
    <source>
        <dbReference type="ARBA" id="ARBA00022576"/>
    </source>
</evidence>
<dbReference type="PANTHER" id="PTHR10937:SF0">
    <property type="entry name" value="GLUTAMINE--FRUCTOSE-6-PHOSPHATE TRANSAMINASE (ISOMERIZING)"/>
    <property type="match status" value="1"/>
</dbReference>
<dbReference type="Proteomes" id="UP001146120">
    <property type="component" value="Unassembled WGS sequence"/>
</dbReference>
<evidence type="ECO:0000256" key="1">
    <source>
        <dbReference type="ARBA" id="ARBA00001031"/>
    </source>
</evidence>
<dbReference type="InterPro" id="IPR047084">
    <property type="entry name" value="GFAT_N"/>
</dbReference>
<dbReference type="PROSITE" id="PS51278">
    <property type="entry name" value="GATASE_TYPE_2"/>
    <property type="match status" value="1"/>
</dbReference>
<proteinExistence type="predicted"/>
<dbReference type="InterPro" id="IPR046348">
    <property type="entry name" value="SIS_dom_sf"/>
</dbReference>
<feature type="domain" description="Glutamine amidotransferase type-2" evidence="8">
    <location>
        <begin position="89"/>
        <end position="318"/>
    </location>
</feature>
<evidence type="ECO:0000256" key="5">
    <source>
        <dbReference type="ARBA" id="ARBA00022679"/>
    </source>
</evidence>
<keyword evidence="11" id="KW-1185">Reference proteome</keyword>
<reference evidence="10" key="2">
    <citation type="journal article" date="2023" name="Microbiol Resour">
        <title>Decontamination and Annotation of the Draft Genome Sequence of the Oomycete Lagenidium giganteum ARSEF 373.</title>
        <authorList>
            <person name="Morgan W.R."/>
            <person name="Tartar A."/>
        </authorList>
    </citation>
    <scope>NUCLEOTIDE SEQUENCE</scope>
    <source>
        <strain evidence="10">ARSEF 373</strain>
    </source>
</reference>
<name>A0AAV2YVR1_9STRA</name>
<dbReference type="SUPFAM" id="SSF53697">
    <property type="entry name" value="SIS domain"/>
    <property type="match status" value="1"/>
</dbReference>
<dbReference type="GO" id="GO:0006047">
    <property type="term" value="P:UDP-N-acetylglucosamine metabolic process"/>
    <property type="evidence" value="ECO:0007669"/>
    <property type="project" value="TreeGrafter"/>
</dbReference>
<dbReference type="InterPro" id="IPR017932">
    <property type="entry name" value="GATase_2_dom"/>
</dbReference>
<dbReference type="EC" id="2.6.1.16" evidence="2"/>
<evidence type="ECO:0000256" key="7">
    <source>
        <dbReference type="ARBA" id="ARBA00022962"/>
    </source>
</evidence>
<dbReference type="GO" id="GO:0097367">
    <property type="term" value="F:carbohydrate derivative binding"/>
    <property type="evidence" value="ECO:0007669"/>
    <property type="project" value="InterPro"/>
</dbReference>
<evidence type="ECO:0000259" key="9">
    <source>
        <dbReference type="PROSITE" id="PS51464"/>
    </source>
</evidence>
<keyword evidence="6" id="KW-0677">Repeat</keyword>
<dbReference type="InterPro" id="IPR029055">
    <property type="entry name" value="Ntn_hydrolases_N"/>
</dbReference>
<dbReference type="GO" id="GO:0004360">
    <property type="term" value="F:glutamine-fructose-6-phosphate transaminase (isomerizing) activity"/>
    <property type="evidence" value="ECO:0007669"/>
    <property type="project" value="UniProtKB-EC"/>
</dbReference>
<evidence type="ECO:0000259" key="8">
    <source>
        <dbReference type="PROSITE" id="PS51278"/>
    </source>
</evidence>
<dbReference type="NCBIfam" id="NF001484">
    <property type="entry name" value="PRK00331.1"/>
    <property type="match status" value="1"/>
</dbReference>
<organism evidence="10 11">
    <name type="scientific">Lagenidium giganteum</name>
    <dbReference type="NCBI Taxonomy" id="4803"/>
    <lineage>
        <taxon>Eukaryota</taxon>
        <taxon>Sar</taxon>
        <taxon>Stramenopiles</taxon>
        <taxon>Oomycota</taxon>
        <taxon>Peronosporomycetes</taxon>
        <taxon>Pythiales</taxon>
        <taxon>Pythiaceae</taxon>
    </lineage>
</organism>
<gene>
    <name evidence="10" type="ORF">N0F65_006363</name>
</gene>
<dbReference type="Pfam" id="PF01380">
    <property type="entry name" value="SIS"/>
    <property type="match status" value="2"/>
</dbReference>
<dbReference type="CDD" id="cd05008">
    <property type="entry name" value="SIS_GlmS_GlmD_1"/>
    <property type="match status" value="1"/>
</dbReference>
<dbReference type="GO" id="GO:0006002">
    <property type="term" value="P:fructose 6-phosphate metabolic process"/>
    <property type="evidence" value="ECO:0007669"/>
    <property type="project" value="TreeGrafter"/>
</dbReference>
<evidence type="ECO:0000313" key="11">
    <source>
        <dbReference type="Proteomes" id="UP001146120"/>
    </source>
</evidence>
<protein>
    <recommendedName>
        <fullName evidence="3">Glutamine--fructose-6-phosphate aminotransferase [isomerizing]</fullName>
        <ecNumber evidence="2">2.6.1.16</ecNumber>
    </recommendedName>
</protein>
<dbReference type="EMBL" id="DAKRPA010000120">
    <property type="protein sequence ID" value="DAZ97938.1"/>
    <property type="molecule type" value="Genomic_DNA"/>
</dbReference>
<dbReference type="CDD" id="cd05009">
    <property type="entry name" value="SIS_GlmS_GlmD_2"/>
    <property type="match status" value="1"/>
</dbReference>
<evidence type="ECO:0000256" key="3">
    <source>
        <dbReference type="ARBA" id="ARBA00016090"/>
    </source>
</evidence>
<feature type="domain" description="SIS" evidence="9">
    <location>
        <begin position="567"/>
        <end position="713"/>
    </location>
</feature>
<dbReference type="SUPFAM" id="SSF56235">
    <property type="entry name" value="N-terminal nucleophile aminohydrolases (Ntn hydrolases)"/>
    <property type="match status" value="1"/>
</dbReference>
<accession>A0AAV2YVR1</accession>
<dbReference type="Gene3D" id="3.40.50.10490">
    <property type="entry name" value="Glucose-6-phosphate isomerase like protein, domain 1"/>
    <property type="match status" value="2"/>
</dbReference>
<dbReference type="InterPro" id="IPR035466">
    <property type="entry name" value="GlmS/AgaS_SIS"/>
</dbReference>
<evidence type="ECO:0000256" key="6">
    <source>
        <dbReference type="ARBA" id="ARBA00022737"/>
    </source>
</evidence>
<comment type="catalytic activity">
    <reaction evidence="1">
        <text>D-fructose 6-phosphate + L-glutamine = D-glucosamine 6-phosphate + L-glutamate</text>
        <dbReference type="Rhea" id="RHEA:13237"/>
        <dbReference type="ChEBI" id="CHEBI:29985"/>
        <dbReference type="ChEBI" id="CHEBI:58359"/>
        <dbReference type="ChEBI" id="CHEBI:58725"/>
        <dbReference type="ChEBI" id="CHEBI:61527"/>
        <dbReference type="EC" id="2.6.1.16"/>
    </reaction>
</comment>
<reference evidence="10" key="1">
    <citation type="submission" date="2022-11" db="EMBL/GenBank/DDBJ databases">
        <authorList>
            <person name="Morgan W.R."/>
            <person name="Tartar A."/>
        </authorList>
    </citation>
    <scope>NUCLEOTIDE SEQUENCE</scope>
    <source>
        <strain evidence="10">ARSEF 373</strain>
    </source>
</reference>
<dbReference type="Pfam" id="PF13522">
    <property type="entry name" value="GATase_6"/>
    <property type="match status" value="1"/>
</dbReference>
<dbReference type="FunFam" id="3.40.50.10490:FF:000036">
    <property type="entry name" value="Glutamine-fructose-6-phosphate transaminase (Isomerizing), variant"/>
    <property type="match status" value="1"/>
</dbReference>
<dbReference type="PANTHER" id="PTHR10937">
    <property type="entry name" value="GLUCOSAMINE--FRUCTOSE-6-PHOSPHATE AMINOTRANSFERASE, ISOMERIZING"/>
    <property type="match status" value="1"/>
</dbReference>
<dbReference type="AlphaFoldDB" id="A0AAV2YVR1"/>
<comment type="caution">
    <text evidence="10">The sequence shown here is derived from an EMBL/GenBank/DDBJ whole genome shotgun (WGS) entry which is preliminary data.</text>
</comment>
<evidence type="ECO:0000313" key="10">
    <source>
        <dbReference type="EMBL" id="DAZ97938.1"/>
    </source>
</evidence>
<dbReference type="FunFam" id="3.60.20.10:FF:000006">
    <property type="entry name" value="Glutamine--fructose-6-phosphate aminotransferase [isomerizing]"/>
    <property type="match status" value="1"/>
</dbReference>
<dbReference type="GO" id="GO:0006487">
    <property type="term" value="P:protein N-linked glycosylation"/>
    <property type="evidence" value="ECO:0007669"/>
    <property type="project" value="TreeGrafter"/>
</dbReference>
<keyword evidence="5" id="KW-0808">Transferase</keyword>
<feature type="domain" description="SIS" evidence="9">
    <location>
        <begin position="393"/>
        <end position="534"/>
    </location>
</feature>
<dbReference type="CDD" id="cd00714">
    <property type="entry name" value="GFAT"/>
    <property type="match status" value="1"/>
</dbReference>
<dbReference type="Gene3D" id="3.60.20.10">
    <property type="entry name" value="Glutamine Phosphoribosylpyrophosphate, subunit 1, domain 1"/>
    <property type="match status" value="1"/>
</dbReference>
<keyword evidence="4" id="KW-0032">Aminotransferase</keyword>
<dbReference type="NCBIfam" id="TIGR01135">
    <property type="entry name" value="glmS"/>
    <property type="match status" value="1"/>
</dbReference>
<evidence type="ECO:0000256" key="2">
    <source>
        <dbReference type="ARBA" id="ARBA00012916"/>
    </source>
</evidence>
<keyword evidence="7" id="KW-0315">Glutamine amidotransferase</keyword>
<dbReference type="PROSITE" id="PS51464">
    <property type="entry name" value="SIS"/>
    <property type="match status" value="2"/>
</dbReference>
<dbReference type="InterPro" id="IPR001347">
    <property type="entry name" value="SIS_dom"/>
</dbReference>
<sequence>MLRCAHRLGRVARAAHTTPALGSSASSSVSTQRAWLHHSAGRTTFRRALPTVGAAAANDDTATRSTAAAIVALMAAGGLLYQDKSADCCGIVGVVGKNQDASEFLLEGVTILLNRGYDSAGMSTQPYDEETKSAPITTTKFASVSGTADSIHLLRNSKDKHRGNSVGIAHTRWATHGDKTDINAHPHSDMHGRVSLIHNGTFTIYNEIKQELLSEGVVFSTQTDTEVAAQLIGHLMGQGADVLTATRIALSKLEGTWGLCVMARDEPGKIIVARNGSPLCIGYGSNEMFVASETTAFSRYTKRFISLQDGEVAVLKSDSAELNPVDGKEGFLQRFPTNRFAVAPDIKVRLSPAPYPHWTIREIMEQPKAVAAALGYGGRVSDDHVYLGGLESEKERMLNVKHLMIAACGTSLYASKYGAKLMRSLNAFDSISTEDASECTSERLPRRDGGLLVVSQSGETLDVLRVLKTAEELPMDVPAFSVVNAVGSLIARTTKCGVYLNAGREIAVASTKAFVTQVTVMGLIACWFAQNRPDGNKTKMHELIQAMHRLPIAIGMALRSRDQCAQIAEKLMPSEHLFVLGRGYGEPIAYEGALKIKELTYLHAEGYPGGALKHGPFALIENDKDGKFGATPIILIVLDDEHAHFMKTACEEVRARGAYTIVITDNPAMCKDVADTIIPIPSNGPMTALLASVPLQLIAYELAVRRGVDPDVPRNLAKAVTVD</sequence>